<evidence type="ECO:0008006" key="5">
    <source>
        <dbReference type="Google" id="ProtNLM"/>
    </source>
</evidence>
<accession>A0A3E0TRA7</accession>
<protein>
    <recommendedName>
        <fullName evidence="5">HEPN AbiU2-like domain-containing protein</fullName>
    </recommendedName>
</protein>
<evidence type="ECO:0000313" key="3">
    <source>
        <dbReference type="EMBL" id="REL27048.1"/>
    </source>
</evidence>
<evidence type="ECO:0000313" key="1">
    <source>
        <dbReference type="EMBL" id="REL26690.1"/>
    </source>
</evidence>
<evidence type="ECO:0000313" key="4">
    <source>
        <dbReference type="Proteomes" id="UP000256478"/>
    </source>
</evidence>
<comment type="caution">
    <text evidence="2">The sequence shown here is derived from an EMBL/GenBank/DDBJ whole genome shotgun (WGS) entry which is preliminary data.</text>
</comment>
<dbReference type="EMBL" id="QUOU01000001">
    <property type="protein sequence ID" value="REL27048.1"/>
    <property type="molecule type" value="Genomic_DNA"/>
</dbReference>
<proteinExistence type="predicted"/>
<evidence type="ECO:0000313" key="2">
    <source>
        <dbReference type="EMBL" id="REL27044.1"/>
    </source>
</evidence>
<reference evidence="2 4" key="1">
    <citation type="submission" date="2018-08" db="EMBL/GenBank/DDBJ databases">
        <title>Thalassotalea euphylliae genome.</title>
        <authorList>
            <person name="Summers S."/>
            <person name="Rice S.A."/>
            <person name="Freckelton M.L."/>
            <person name="Nedved B.T."/>
            <person name="Hadfield M.G."/>
        </authorList>
    </citation>
    <scope>NUCLEOTIDE SEQUENCE [LARGE SCALE GENOMIC DNA]</scope>
    <source>
        <strain evidence="2 4">H1</strain>
    </source>
</reference>
<dbReference type="AlphaFoldDB" id="A0A3E0TRA7"/>
<dbReference type="EMBL" id="QUOU01000001">
    <property type="protein sequence ID" value="REL26690.1"/>
    <property type="molecule type" value="Genomic_DNA"/>
</dbReference>
<gene>
    <name evidence="1" type="ORF">DXX93_08950</name>
    <name evidence="2" type="ORF">DXX93_11045</name>
    <name evidence="3" type="ORF">DXX93_11065</name>
</gene>
<sequence length="191" mass="22000">MEHMSKFSIKSNICPDSSEITYTTFYDGKKCQHQEVTGKIAKRRLALEYIVRDLSSCFEYLHLLKSCQESEIAKPIYDAFVIKYGKCFASGNERGLSLKPKNYFQNESMFYKTHLNIIKTRNKYVAHSDSSVYEQGEVYLATNGSESKVFIPVINYSHPTDKSLDREIELCKHLTSKVVLEIQKLDSKIKA</sequence>
<dbReference type="Proteomes" id="UP000256478">
    <property type="component" value="Unassembled WGS sequence"/>
</dbReference>
<dbReference type="EMBL" id="QUOU01000001">
    <property type="protein sequence ID" value="REL27044.1"/>
    <property type="molecule type" value="Genomic_DNA"/>
</dbReference>
<organism evidence="2 4">
    <name type="scientific">Thalassotalea euphylliae</name>
    <dbReference type="NCBI Taxonomy" id="1655234"/>
    <lineage>
        <taxon>Bacteria</taxon>
        <taxon>Pseudomonadati</taxon>
        <taxon>Pseudomonadota</taxon>
        <taxon>Gammaproteobacteria</taxon>
        <taxon>Alteromonadales</taxon>
        <taxon>Colwelliaceae</taxon>
        <taxon>Thalassotalea</taxon>
    </lineage>
</organism>
<name>A0A3E0TRA7_9GAMM</name>